<dbReference type="GO" id="GO:0000226">
    <property type="term" value="P:microtubule cytoskeleton organization"/>
    <property type="evidence" value="ECO:0007669"/>
    <property type="project" value="TreeGrafter"/>
</dbReference>
<dbReference type="FunFam" id="3.30.470.20:FF:000009">
    <property type="entry name" value="tubulin polyglutamylase TTLL5 isoform X1"/>
    <property type="match status" value="1"/>
</dbReference>
<feature type="region of interest" description="Disordered" evidence="8">
    <location>
        <begin position="1044"/>
        <end position="1087"/>
    </location>
</feature>
<feature type="region of interest" description="Disordered" evidence="8">
    <location>
        <begin position="949"/>
        <end position="996"/>
    </location>
</feature>
<feature type="compositionally biased region" description="Gly residues" evidence="8">
    <location>
        <begin position="922"/>
        <end position="931"/>
    </location>
</feature>
<dbReference type="EMBL" id="NIVC01000084">
    <property type="protein sequence ID" value="PAA91562.1"/>
    <property type="molecule type" value="Genomic_DNA"/>
</dbReference>
<dbReference type="GO" id="GO:0005874">
    <property type="term" value="C:microtubule"/>
    <property type="evidence" value="ECO:0007669"/>
    <property type="project" value="UniProtKB-KW"/>
</dbReference>
<feature type="compositionally biased region" description="Gly residues" evidence="8">
    <location>
        <begin position="1045"/>
        <end position="1064"/>
    </location>
</feature>
<feature type="compositionally biased region" description="Acidic residues" evidence="8">
    <location>
        <begin position="8"/>
        <end position="34"/>
    </location>
</feature>
<keyword evidence="10" id="KW-1185">Reference proteome</keyword>
<dbReference type="PROSITE" id="PS51221">
    <property type="entry name" value="TTL"/>
    <property type="match status" value="1"/>
</dbReference>
<comment type="catalytic activity">
    <reaction evidence="7">
        <text>L-glutamyl-[protein] + L-glutamate + ATP = gamma-L-glutamyl-L-glutamyl-[protein] + ADP + phosphate + H(+)</text>
        <dbReference type="Rhea" id="RHEA:60144"/>
        <dbReference type="Rhea" id="RHEA-COMP:10208"/>
        <dbReference type="Rhea" id="RHEA-COMP:15517"/>
        <dbReference type="ChEBI" id="CHEBI:15378"/>
        <dbReference type="ChEBI" id="CHEBI:29973"/>
        <dbReference type="ChEBI" id="CHEBI:29985"/>
        <dbReference type="ChEBI" id="CHEBI:30616"/>
        <dbReference type="ChEBI" id="CHEBI:43474"/>
        <dbReference type="ChEBI" id="CHEBI:143622"/>
        <dbReference type="ChEBI" id="CHEBI:456216"/>
    </reaction>
    <physiologicalReaction direction="left-to-right" evidence="7">
        <dbReference type="Rhea" id="RHEA:60145"/>
    </physiologicalReaction>
</comment>
<feature type="compositionally biased region" description="Low complexity" evidence="8">
    <location>
        <begin position="621"/>
        <end position="642"/>
    </location>
</feature>
<dbReference type="InterPro" id="IPR004344">
    <property type="entry name" value="TTL/TTLL_fam"/>
</dbReference>
<feature type="compositionally biased region" description="Basic and acidic residues" evidence="8">
    <location>
        <begin position="656"/>
        <end position="670"/>
    </location>
</feature>
<evidence type="ECO:0000256" key="1">
    <source>
        <dbReference type="ARBA" id="ARBA00006820"/>
    </source>
</evidence>
<dbReference type="Proteomes" id="UP000215902">
    <property type="component" value="Unassembled WGS sequence"/>
</dbReference>
<feature type="compositionally biased region" description="Gly residues" evidence="8">
    <location>
        <begin position="976"/>
        <end position="991"/>
    </location>
</feature>
<feature type="compositionally biased region" description="Low complexity" evidence="8">
    <location>
        <begin position="888"/>
        <end position="913"/>
    </location>
</feature>
<dbReference type="GO" id="GO:0005524">
    <property type="term" value="F:ATP binding"/>
    <property type="evidence" value="ECO:0007669"/>
    <property type="project" value="UniProtKB-KW"/>
</dbReference>
<organism evidence="9 10">
    <name type="scientific">Macrostomum lignano</name>
    <dbReference type="NCBI Taxonomy" id="282301"/>
    <lineage>
        <taxon>Eukaryota</taxon>
        <taxon>Metazoa</taxon>
        <taxon>Spiralia</taxon>
        <taxon>Lophotrochozoa</taxon>
        <taxon>Platyhelminthes</taxon>
        <taxon>Rhabditophora</taxon>
        <taxon>Macrostomorpha</taxon>
        <taxon>Macrostomida</taxon>
        <taxon>Macrostomidae</taxon>
        <taxon>Macrostomum</taxon>
    </lineage>
</organism>
<dbReference type="OrthoDB" id="2016263at2759"/>
<sequence>MSAAGADESSEDLSELVQDDEAEEEADDATETTEEPIIVKDADMPCIVWCGPNKKFPIFIFSPHAVERRDPQFRSVGEKYHMAFKIIKTDCKLLKTILVSHGFHETHPNSSDFNLMWTGSHLKPYVLRSLSEFQKVNHFPRSYELTRKDRLYKNVQRLQQLKGVKHFDFVPPTFIFPAEFQEFCTYYLKDKGPFIVKPIASSRGRGIFIATHPDQIPLDDQLVVCKYVANPLVVDGFKFDLRIYVAVTSYDPLVIYMYEEGLARFATVKYQAALKYSRNQCMHLTNYSVNKKNQEYVQNDDADVEDYGNKWSLGALLRYLKSEGHDTSALMMRLEDVIVKAILSVEMPIASACKMFQPHKGNCFELYGFDIIIDDTLRPWLLEVNLSPSLACDSPLDFKIKCHMLSDLLSLVGFVCHDPMLRQLHTTSGRSTAAGSGSGSRDSPVSAARSRQAQMSRPGSASSLRSLSATRLGGWHQQQGPLHQRQQSSGAAAASAPGTAPPLSAEEVRMIRRCREEFHRRGGWLRIFPTPDSWEAYSGFLQTLSPNNLLLHQRLFPNVWRQAKSTPQASGAKCKVPLHSLSSDNLSIVLDSHSEHHRKVHRMYRSASQRTLFYERKLGASSSSHGRQRSRGSSQLSRSQSLPPKRPAVFGPHAQPRGEFRGGELIKPDTPEPEVVDAANGQAAVDIAAGTKTEAADKPPPGPGKQQQQAARSVKPPAFDAETVLKQGGNMTKVQARQAFAAYLTRVQRRLLADHQLPPSTGDEADRLANEQLDLVLRFLRRAAGAKIAGPSRRLGLRQRQRILANMLADFVRSYSRDTEGMRPQQEDGAPAGVPEPQFTSFLRLAEESQLESLLTSYTLVNKAAGVFIASPAATAAATAAASATASASTSASTSGNPASGSASIVGSSSVSSYRRERRDSGGGGGSGTFGPSGAELFGSSYRTAVQVYSQSPGLKRPSSASGHLSRPSASRVGVGLSGGSGGSGAAGGAGNSSSSFAAVNSSGNLRSLTAYDEAALNEALQRLAQKQQSRQFAAYRVSSALAGSAGGGVGGRPGSADSGGGQRSNGRRRLISSSGEEPPPSLKPPR</sequence>
<dbReference type="GO" id="GO:0036064">
    <property type="term" value="C:ciliary basal body"/>
    <property type="evidence" value="ECO:0007669"/>
    <property type="project" value="TreeGrafter"/>
</dbReference>
<feature type="compositionally biased region" description="Low complexity" evidence="8">
    <location>
        <begin position="427"/>
        <end position="441"/>
    </location>
</feature>
<dbReference type="Gene3D" id="3.30.470.20">
    <property type="entry name" value="ATP-grasp fold, B domain"/>
    <property type="match status" value="1"/>
</dbReference>
<name>A0A267H1X6_9PLAT</name>
<keyword evidence="5" id="KW-0067">ATP-binding</keyword>
<reference evidence="9 10" key="1">
    <citation type="submission" date="2017-06" db="EMBL/GenBank/DDBJ databases">
        <title>A platform for efficient transgenesis in Macrostomum lignano, a flatworm model organism for stem cell research.</title>
        <authorList>
            <person name="Berezikov E."/>
        </authorList>
    </citation>
    <scope>NUCLEOTIDE SEQUENCE [LARGE SCALE GENOMIC DNA]</scope>
    <source>
        <strain evidence="9">DV1</strain>
        <tissue evidence="9">Whole organism</tissue>
    </source>
</reference>
<evidence type="ECO:0000313" key="10">
    <source>
        <dbReference type="Proteomes" id="UP000215902"/>
    </source>
</evidence>
<feature type="region of interest" description="Disordered" evidence="8">
    <location>
        <begin position="692"/>
        <end position="716"/>
    </location>
</feature>
<evidence type="ECO:0000313" key="9">
    <source>
        <dbReference type="EMBL" id="PAA91562.1"/>
    </source>
</evidence>
<keyword evidence="4" id="KW-0547">Nucleotide-binding</keyword>
<evidence type="ECO:0000256" key="6">
    <source>
        <dbReference type="ARBA" id="ARBA00041448"/>
    </source>
</evidence>
<evidence type="ECO:0000256" key="4">
    <source>
        <dbReference type="ARBA" id="ARBA00022741"/>
    </source>
</evidence>
<feature type="region of interest" description="Disordered" evidence="8">
    <location>
        <begin position="427"/>
        <end position="463"/>
    </location>
</feature>
<dbReference type="GO" id="GO:0070740">
    <property type="term" value="F:tubulin-glutamic acid ligase activity"/>
    <property type="evidence" value="ECO:0007669"/>
    <property type="project" value="TreeGrafter"/>
</dbReference>
<feature type="region of interest" description="Disordered" evidence="8">
    <location>
        <begin position="888"/>
        <end position="932"/>
    </location>
</feature>
<dbReference type="AlphaFoldDB" id="A0A267H1X6"/>
<evidence type="ECO:0000256" key="2">
    <source>
        <dbReference type="ARBA" id="ARBA00022598"/>
    </source>
</evidence>
<feature type="region of interest" description="Disordered" evidence="8">
    <location>
        <begin position="475"/>
        <end position="504"/>
    </location>
</feature>
<feature type="compositionally biased region" description="Pro residues" evidence="8">
    <location>
        <begin position="1078"/>
        <end position="1087"/>
    </location>
</feature>
<evidence type="ECO:0000256" key="7">
    <source>
        <dbReference type="ARBA" id="ARBA00049274"/>
    </source>
</evidence>
<gene>
    <name evidence="9" type="ORF">BOX15_Mlig017515g1</name>
</gene>
<keyword evidence="3" id="KW-0493">Microtubule</keyword>
<dbReference type="SUPFAM" id="SSF56059">
    <property type="entry name" value="Glutathione synthetase ATP-binding domain-like"/>
    <property type="match status" value="1"/>
</dbReference>
<proteinExistence type="inferred from homology"/>
<protein>
    <recommendedName>
        <fullName evidence="6">Tubulin--tyrosine ligase-like protein 5</fullName>
    </recommendedName>
</protein>
<feature type="region of interest" description="Disordered" evidence="8">
    <location>
        <begin position="619"/>
        <end position="674"/>
    </location>
</feature>
<dbReference type="GO" id="GO:0015631">
    <property type="term" value="F:tubulin binding"/>
    <property type="evidence" value="ECO:0007669"/>
    <property type="project" value="TreeGrafter"/>
</dbReference>
<comment type="caution">
    <text evidence="9">The sequence shown here is derived from an EMBL/GenBank/DDBJ whole genome shotgun (WGS) entry which is preliminary data.</text>
</comment>
<evidence type="ECO:0000256" key="5">
    <source>
        <dbReference type="ARBA" id="ARBA00022840"/>
    </source>
</evidence>
<dbReference type="PANTHER" id="PTHR12241:SF145">
    <property type="entry name" value="TUBULIN POLYGLUTAMYLASE TTLL5"/>
    <property type="match status" value="1"/>
</dbReference>
<accession>A0A267H1X6</accession>
<dbReference type="STRING" id="282301.A0A267H1X6"/>
<evidence type="ECO:0000256" key="3">
    <source>
        <dbReference type="ARBA" id="ARBA00022701"/>
    </source>
</evidence>
<keyword evidence="2" id="KW-0436">Ligase</keyword>
<comment type="similarity">
    <text evidence="1">Belongs to the tubulin--tyrosine ligase family.</text>
</comment>
<dbReference type="Pfam" id="PF03133">
    <property type="entry name" value="TTL"/>
    <property type="match status" value="1"/>
</dbReference>
<feature type="region of interest" description="Disordered" evidence="8">
    <location>
        <begin position="1"/>
        <end position="35"/>
    </location>
</feature>
<feature type="compositionally biased region" description="Polar residues" evidence="8">
    <location>
        <begin position="949"/>
        <end position="963"/>
    </location>
</feature>
<evidence type="ECO:0000256" key="8">
    <source>
        <dbReference type="SAM" id="MobiDB-lite"/>
    </source>
</evidence>
<dbReference type="PANTHER" id="PTHR12241">
    <property type="entry name" value="TUBULIN POLYGLUTAMYLASE"/>
    <property type="match status" value="1"/>
</dbReference>